<dbReference type="GO" id="GO:0019838">
    <property type="term" value="F:growth factor binding"/>
    <property type="evidence" value="ECO:0007669"/>
    <property type="project" value="UniProtKB-KW"/>
</dbReference>
<dbReference type="Proteomes" id="UP001274896">
    <property type="component" value="Unassembled WGS sequence"/>
</dbReference>
<proteinExistence type="inferred from homology"/>
<evidence type="ECO:0000256" key="3">
    <source>
        <dbReference type="ARBA" id="ARBA00022525"/>
    </source>
</evidence>
<evidence type="ECO:0000256" key="7">
    <source>
        <dbReference type="SAM" id="SignalP"/>
    </source>
</evidence>
<evidence type="ECO:0000256" key="6">
    <source>
        <dbReference type="ARBA" id="ARBA00023183"/>
    </source>
</evidence>
<dbReference type="InterPro" id="IPR010510">
    <property type="entry name" value="FGF1-bd"/>
</dbReference>
<protein>
    <recommendedName>
        <fullName evidence="10">Fibroblast growth factor-binding protein 1</fullName>
    </recommendedName>
</protein>
<feature type="signal peptide" evidence="7">
    <location>
        <begin position="1"/>
        <end position="23"/>
    </location>
</feature>
<keyword evidence="5" id="KW-1015">Disulfide bond</keyword>
<sequence length="202" mass="22693">MRLCGNLAMFLLLAWLAPRDSAGREKGRDKKKDEAETGVAFRGKFIGQAKERCMWTASGEKQYTLKVTCPGVKKGRSRRAYTCEYTGEPALCPSYVTNPKAFWKQISRGLQQQKQHLCKDANEVVKARLCKTGPTGAHFRLVSRENKVTMTTPAVRAGLAEDTPSTECTRRADHQQLAQEKCGSNWANLCNFLFHMVQSRDC</sequence>
<keyword evidence="6" id="KW-0340">Growth factor binding</keyword>
<comment type="similarity">
    <text evidence="2">Belongs to the fibroblast growth factor-binding protein family.</text>
</comment>
<evidence type="ECO:0008006" key="10">
    <source>
        <dbReference type="Google" id="ProtNLM"/>
    </source>
</evidence>
<dbReference type="GO" id="GO:0007267">
    <property type="term" value="P:cell-cell signaling"/>
    <property type="evidence" value="ECO:0007669"/>
    <property type="project" value="TreeGrafter"/>
</dbReference>
<comment type="caution">
    <text evidence="8">The sequence shown here is derived from an EMBL/GenBank/DDBJ whole genome shotgun (WGS) entry which is preliminary data.</text>
</comment>
<reference evidence="8" key="1">
    <citation type="submission" date="2023-06" db="EMBL/GenBank/DDBJ databases">
        <title>Male Hemibagrus guttatus genome.</title>
        <authorList>
            <person name="Bian C."/>
        </authorList>
    </citation>
    <scope>NUCLEOTIDE SEQUENCE</scope>
    <source>
        <strain evidence="8">Male_cb2023</strain>
        <tissue evidence="8">Muscle</tissue>
    </source>
</reference>
<keyword evidence="3" id="KW-0964">Secreted</keyword>
<dbReference type="AlphaFoldDB" id="A0AAE0PT66"/>
<evidence type="ECO:0000256" key="4">
    <source>
        <dbReference type="ARBA" id="ARBA00022729"/>
    </source>
</evidence>
<evidence type="ECO:0000313" key="8">
    <source>
        <dbReference type="EMBL" id="KAK3507190.1"/>
    </source>
</evidence>
<evidence type="ECO:0000313" key="9">
    <source>
        <dbReference type="Proteomes" id="UP001274896"/>
    </source>
</evidence>
<keyword evidence="4 7" id="KW-0732">Signal</keyword>
<evidence type="ECO:0000256" key="5">
    <source>
        <dbReference type="ARBA" id="ARBA00023157"/>
    </source>
</evidence>
<name>A0AAE0PT66_9TELE</name>
<dbReference type="GO" id="GO:0005576">
    <property type="term" value="C:extracellular region"/>
    <property type="evidence" value="ECO:0007669"/>
    <property type="project" value="UniProtKB-SubCell"/>
</dbReference>
<dbReference type="PANTHER" id="PTHR15258">
    <property type="entry name" value="FGF BINDING PROTEIN-RELATED"/>
    <property type="match status" value="1"/>
</dbReference>
<accession>A0AAE0PT66</accession>
<organism evidence="8 9">
    <name type="scientific">Hemibagrus guttatus</name>
    <dbReference type="NCBI Taxonomy" id="175788"/>
    <lineage>
        <taxon>Eukaryota</taxon>
        <taxon>Metazoa</taxon>
        <taxon>Chordata</taxon>
        <taxon>Craniata</taxon>
        <taxon>Vertebrata</taxon>
        <taxon>Euteleostomi</taxon>
        <taxon>Actinopterygii</taxon>
        <taxon>Neopterygii</taxon>
        <taxon>Teleostei</taxon>
        <taxon>Ostariophysi</taxon>
        <taxon>Siluriformes</taxon>
        <taxon>Bagridae</taxon>
        <taxon>Hemibagrus</taxon>
    </lineage>
</organism>
<dbReference type="EMBL" id="JAUCMX010000029">
    <property type="protein sequence ID" value="KAK3507190.1"/>
    <property type="molecule type" value="Genomic_DNA"/>
</dbReference>
<evidence type="ECO:0000256" key="1">
    <source>
        <dbReference type="ARBA" id="ARBA00004613"/>
    </source>
</evidence>
<comment type="subcellular location">
    <subcellularLocation>
        <location evidence="1">Secreted</location>
    </subcellularLocation>
</comment>
<evidence type="ECO:0000256" key="2">
    <source>
        <dbReference type="ARBA" id="ARBA00008326"/>
    </source>
</evidence>
<keyword evidence="9" id="KW-1185">Reference proteome</keyword>
<gene>
    <name evidence="8" type="ORF">QTP70_009530</name>
</gene>
<feature type="chain" id="PRO_5042045770" description="Fibroblast growth factor-binding protein 1" evidence="7">
    <location>
        <begin position="24"/>
        <end position="202"/>
    </location>
</feature>
<dbReference type="Pfam" id="PF06473">
    <property type="entry name" value="FGF-BP1"/>
    <property type="match status" value="1"/>
</dbReference>